<organism evidence="1">
    <name type="scientific">marine sediment metagenome</name>
    <dbReference type="NCBI Taxonomy" id="412755"/>
    <lineage>
        <taxon>unclassified sequences</taxon>
        <taxon>metagenomes</taxon>
        <taxon>ecological metagenomes</taxon>
    </lineage>
</organism>
<sequence length="40" mass="4630">MSQDVDYTKAYNPCYTQGSMSKTVKITPFRVLHDYDASHM</sequence>
<proteinExistence type="predicted"/>
<gene>
    <name evidence="1" type="ORF">S03H2_30236</name>
</gene>
<name>X1HC70_9ZZZZ</name>
<dbReference type="EMBL" id="BARU01018284">
    <property type="protein sequence ID" value="GAH54665.1"/>
    <property type="molecule type" value="Genomic_DNA"/>
</dbReference>
<dbReference type="AlphaFoldDB" id="X1HC70"/>
<protein>
    <submittedName>
        <fullName evidence="1">Uncharacterized protein</fullName>
    </submittedName>
</protein>
<accession>X1HC70</accession>
<comment type="caution">
    <text evidence="1">The sequence shown here is derived from an EMBL/GenBank/DDBJ whole genome shotgun (WGS) entry which is preliminary data.</text>
</comment>
<evidence type="ECO:0000313" key="1">
    <source>
        <dbReference type="EMBL" id="GAH54665.1"/>
    </source>
</evidence>
<reference evidence="1" key="1">
    <citation type="journal article" date="2014" name="Front. Microbiol.">
        <title>High frequency of phylogenetically diverse reductive dehalogenase-homologous genes in deep subseafloor sedimentary metagenomes.</title>
        <authorList>
            <person name="Kawai M."/>
            <person name="Futagami T."/>
            <person name="Toyoda A."/>
            <person name="Takaki Y."/>
            <person name="Nishi S."/>
            <person name="Hori S."/>
            <person name="Arai W."/>
            <person name="Tsubouchi T."/>
            <person name="Morono Y."/>
            <person name="Uchiyama I."/>
            <person name="Ito T."/>
            <person name="Fujiyama A."/>
            <person name="Inagaki F."/>
            <person name="Takami H."/>
        </authorList>
    </citation>
    <scope>NUCLEOTIDE SEQUENCE</scope>
    <source>
        <strain evidence="1">Expedition CK06-06</strain>
    </source>
</reference>